<keyword evidence="1" id="KW-0812">Transmembrane</keyword>
<evidence type="ECO:0008006" key="4">
    <source>
        <dbReference type="Google" id="ProtNLM"/>
    </source>
</evidence>
<evidence type="ECO:0000313" key="2">
    <source>
        <dbReference type="EMBL" id="WWC84854.1"/>
    </source>
</evidence>
<feature type="transmembrane region" description="Helical" evidence="1">
    <location>
        <begin position="20"/>
        <end position="41"/>
    </location>
</feature>
<organism evidence="2 3">
    <name type="scientific">Mycovorax composti</name>
    <dbReference type="NCBI Taxonomy" id="2962693"/>
    <lineage>
        <taxon>Bacteria</taxon>
        <taxon>Pseudomonadati</taxon>
        <taxon>Bacteroidota</taxon>
        <taxon>Chitinophagia</taxon>
        <taxon>Chitinophagales</taxon>
        <taxon>Chitinophagaceae</taxon>
        <taxon>Mycovorax</taxon>
    </lineage>
</organism>
<feature type="transmembrane region" description="Helical" evidence="1">
    <location>
        <begin position="166"/>
        <end position="184"/>
    </location>
</feature>
<gene>
    <name evidence="2" type="ORF">PIECOFPK_02596</name>
</gene>
<dbReference type="InterPro" id="IPR025738">
    <property type="entry name" value="BatD"/>
</dbReference>
<evidence type="ECO:0000256" key="1">
    <source>
        <dbReference type="SAM" id="Phobius"/>
    </source>
</evidence>
<sequence length="318" mass="37060">MKGCKLNIVDLIYFLRTHAIKFFLMLMSLMVLTVQGQVVGVNASTDKNRILLGEPLWLTLEIKTLNNAPFDPFKVDSIPHFEFLIKDSIRTIQKGDTSIFKQYYQLTSFDSGQWVIPSFTFRPFVKTNSILIDVVFTEDFDPTQPYHDVQDVLDVSFRMDPSQERWWYPIVIFLIVLVLLIYWITGERPQQAKPVKKSTESAYAKALRNLKELKTSHIHEKGYYEQLIEIFRAYVLERTGISSLQHTSTDLAQKLQPLFRDEIRYDSLVQVMYMCDFVKFAKYMPQKSEALSAYEVIEGAVHYLEDVLNKNPQLIKSV</sequence>
<dbReference type="EMBL" id="CP144143">
    <property type="protein sequence ID" value="WWC84854.1"/>
    <property type="molecule type" value="Genomic_DNA"/>
</dbReference>
<dbReference type="Pfam" id="PF13584">
    <property type="entry name" value="BatD"/>
    <property type="match status" value="1"/>
</dbReference>
<keyword evidence="1" id="KW-1133">Transmembrane helix</keyword>
<dbReference type="Proteomes" id="UP001321305">
    <property type="component" value="Chromosome"/>
</dbReference>
<reference evidence="3" key="1">
    <citation type="submission" date="2024-01" db="EMBL/GenBank/DDBJ databases">
        <title>Mycovorax composti gen. nov. sp. nov., a member of the family Chitinophagaceae isolated from button mushroom compost.</title>
        <authorList>
            <person name="Thai M."/>
            <person name="Bell T.L."/>
            <person name="Kertesz M.A."/>
        </authorList>
    </citation>
    <scope>NUCLEOTIDE SEQUENCE [LARGE SCALE GENOMIC DNA]</scope>
    <source>
        <strain evidence="3">C216</strain>
    </source>
</reference>
<protein>
    <recommendedName>
        <fullName evidence="4">Protein BatD</fullName>
    </recommendedName>
</protein>
<proteinExistence type="predicted"/>
<evidence type="ECO:0000313" key="3">
    <source>
        <dbReference type="Proteomes" id="UP001321305"/>
    </source>
</evidence>
<keyword evidence="1" id="KW-0472">Membrane</keyword>
<keyword evidence="3" id="KW-1185">Reference proteome</keyword>
<accession>A0ABZ2EMQ0</accession>
<name>A0ABZ2EMQ0_9BACT</name>